<name>A0A3F2RP68_9STRA</name>
<comment type="caution">
    <text evidence="4">The sequence shown here is derived from an EMBL/GenBank/DDBJ whole genome shotgun (WGS) entry which is preliminary data.</text>
</comment>
<evidence type="ECO:0000256" key="2">
    <source>
        <dbReference type="SAM" id="MobiDB-lite"/>
    </source>
</evidence>
<feature type="region of interest" description="Disordered" evidence="2">
    <location>
        <begin position="46"/>
        <end position="65"/>
    </location>
</feature>
<dbReference type="AlphaFoldDB" id="A0A3F2RP68"/>
<feature type="coiled-coil region" evidence="1">
    <location>
        <begin position="133"/>
        <end position="219"/>
    </location>
</feature>
<dbReference type="EMBL" id="MBDO02000153">
    <property type="protein sequence ID" value="RLN61528.1"/>
    <property type="molecule type" value="Genomic_DNA"/>
</dbReference>
<gene>
    <name evidence="3" type="ORF">BBJ29_002494</name>
    <name evidence="4" type="ORF">BBP00_00005354</name>
</gene>
<organism evidence="4 5">
    <name type="scientific">Phytophthora kernoviae</name>
    <dbReference type="NCBI Taxonomy" id="325452"/>
    <lineage>
        <taxon>Eukaryota</taxon>
        <taxon>Sar</taxon>
        <taxon>Stramenopiles</taxon>
        <taxon>Oomycota</taxon>
        <taxon>Peronosporomycetes</taxon>
        <taxon>Peronosporales</taxon>
        <taxon>Peronosporaceae</taxon>
        <taxon>Phytophthora</taxon>
    </lineage>
</organism>
<dbReference type="EMBL" id="MBAD02001119">
    <property type="protein sequence ID" value="RLN58318.1"/>
    <property type="molecule type" value="Genomic_DNA"/>
</dbReference>
<accession>A0A3F2RP68</accession>
<evidence type="ECO:0000313" key="3">
    <source>
        <dbReference type="EMBL" id="RLN58318.1"/>
    </source>
</evidence>
<dbReference type="Proteomes" id="UP000277300">
    <property type="component" value="Unassembled WGS sequence"/>
</dbReference>
<proteinExistence type="predicted"/>
<sequence>MEGDARSDGAFGCEEIASFDSDQDSEDEVCGLADAFQQFEARLFQGPSATESKATEDEEANAEEGSFPAYVYMSDQFRDGLMEETIEYHEDLDDDSGENLERRRLSPITAHVEEVLDALTLECFSFTVAPMLMSFYKTMLEKQQQEVRTAREEREAVANRTIEEQLAFEKAQRLKLEQDALEEAARVEALENARQEEELREAERREILLKQQLDENDEEEIKVKTLAYTHTREWHQPNKKCFSHRGRQLTYLKPVLQQSKVAI</sequence>
<evidence type="ECO:0000313" key="4">
    <source>
        <dbReference type="EMBL" id="RLN61528.1"/>
    </source>
</evidence>
<evidence type="ECO:0000256" key="1">
    <source>
        <dbReference type="SAM" id="Coils"/>
    </source>
</evidence>
<protein>
    <submittedName>
        <fullName evidence="4">Uncharacterized protein</fullName>
    </submittedName>
</protein>
<reference evidence="5 6" key="1">
    <citation type="submission" date="2018-07" db="EMBL/GenBank/DDBJ databases">
        <title>Genome sequencing of oomycete isolates from Chile give support for New Zealand origin for Phytophthora kernoviae and make available the first Nothophytophthora sp. genome.</title>
        <authorList>
            <person name="Studholme D.J."/>
            <person name="Sanfuentes E."/>
            <person name="Panda P."/>
            <person name="Hill R."/>
            <person name="Sambles C."/>
            <person name="Grant M."/>
            <person name="Williams N.M."/>
            <person name="Mcdougal R.L."/>
        </authorList>
    </citation>
    <scope>NUCLEOTIDE SEQUENCE [LARGE SCALE GENOMIC DNA]</scope>
    <source>
        <strain evidence="4">Chile6</strain>
        <strain evidence="3">Chile7</strain>
    </source>
</reference>
<keyword evidence="1" id="KW-0175">Coiled coil</keyword>
<evidence type="ECO:0000313" key="5">
    <source>
        <dbReference type="Proteomes" id="UP000277300"/>
    </source>
</evidence>
<evidence type="ECO:0000313" key="6">
    <source>
        <dbReference type="Proteomes" id="UP000284657"/>
    </source>
</evidence>
<dbReference type="OrthoDB" id="168151at2759"/>
<dbReference type="Proteomes" id="UP000284657">
    <property type="component" value="Unassembled WGS sequence"/>
</dbReference>